<dbReference type="EMBL" id="CP069110">
    <property type="protein sequence ID" value="QSS60340.1"/>
    <property type="molecule type" value="Genomic_DNA"/>
</dbReference>
<organism evidence="2 3">
    <name type="scientific">Ajellomyces capsulatus</name>
    <name type="common">Darling's disease fungus</name>
    <name type="synonym">Histoplasma capsulatum</name>
    <dbReference type="NCBI Taxonomy" id="5037"/>
    <lineage>
        <taxon>Eukaryota</taxon>
        <taxon>Fungi</taxon>
        <taxon>Dikarya</taxon>
        <taxon>Ascomycota</taxon>
        <taxon>Pezizomycotina</taxon>
        <taxon>Eurotiomycetes</taxon>
        <taxon>Eurotiomycetidae</taxon>
        <taxon>Onygenales</taxon>
        <taxon>Ajellomycetaceae</taxon>
        <taxon>Histoplasma</taxon>
    </lineage>
</organism>
<gene>
    <name evidence="2" type="ORF">I7I51_05138</name>
</gene>
<feature type="compositionally biased region" description="Gly residues" evidence="1">
    <location>
        <begin position="135"/>
        <end position="147"/>
    </location>
</feature>
<sequence>MAWHCESGKRSIEQASMMSLARIHERTNELQNHILPYHFQRIAQASTSTRFLLFQTPSPPRTTIPHPNEPRLNDSINPAHSSHRASASPPPLPPCPHHQHRHRHRHRHRHPLQPPSDQHSTSTAPPSPRGPYLDGDGGGGGGGGGGY</sequence>
<feature type="region of interest" description="Disordered" evidence="1">
    <location>
        <begin position="50"/>
        <end position="147"/>
    </location>
</feature>
<feature type="compositionally biased region" description="Low complexity" evidence="1">
    <location>
        <begin position="78"/>
        <end position="87"/>
    </location>
</feature>
<dbReference type="AlphaFoldDB" id="A0A8A1M4T2"/>
<reference evidence="2" key="1">
    <citation type="submission" date="2021-01" db="EMBL/GenBank/DDBJ databases">
        <title>Chromosome-level genome assembly of a human fungal pathogen reveals clustering of transcriptionally co-regulated genes.</title>
        <authorList>
            <person name="Voorhies M."/>
            <person name="Cohen S."/>
            <person name="Shea T.P."/>
            <person name="Petrus S."/>
            <person name="Munoz J.F."/>
            <person name="Poplawski S."/>
            <person name="Goldman W.E."/>
            <person name="Michael T."/>
            <person name="Cuomo C.A."/>
            <person name="Sil A."/>
            <person name="Beyhan S."/>
        </authorList>
    </citation>
    <scope>NUCLEOTIDE SEQUENCE</scope>
    <source>
        <strain evidence="2">WU24</strain>
    </source>
</reference>
<evidence type="ECO:0000313" key="3">
    <source>
        <dbReference type="Proteomes" id="UP000663671"/>
    </source>
</evidence>
<dbReference type="Proteomes" id="UP000663671">
    <property type="component" value="Chromosome 4"/>
</dbReference>
<feature type="compositionally biased region" description="Basic residues" evidence="1">
    <location>
        <begin position="97"/>
        <end position="111"/>
    </location>
</feature>
<evidence type="ECO:0000313" key="2">
    <source>
        <dbReference type="EMBL" id="QSS60340.1"/>
    </source>
</evidence>
<feature type="non-terminal residue" evidence="2">
    <location>
        <position position="147"/>
    </location>
</feature>
<name>A0A8A1M4T2_AJECA</name>
<dbReference type="VEuPathDB" id="FungiDB:I7I51_05138"/>
<accession>A0A8A1M4T2</accession>
<proteinExistence type="predicted"/>
<evidence type="ECO:0000256" key="1">
    <source>
        <dbReference type="SAM" id="MobiDB-lite"/>
    </source>
</evidence>
<protein>
    <submittedName>
        <fullName evidence="2">Uncharacterized protein</fullName>
    </submittedName>
</protein>